<comment type="catalytic activity">
    <reaction evidence="10">
        <text>a (3S)-3-hydroxyacyl-CoA + NAD(+) = a 3-oxoacyl-CoA + NADH + H(+)</text>
        <dbReference type="Rhea" id="RHEA:22432"/>
        <dbReference type="ChEBI" id="CHEBI:15378"/>
        <dbReference type="ChEBI" id="CHEBI:57318"/>
        <dbReference type="ChEBI" id="CHEBI:57540"/>
        <dbReference type="ChEBI" id="CHEBI:57945"/>
        <dbReference type="ChEBI" id="CHEBI:90726"/>
        <dbReference type="EC" id="1.1.1.35"/>
    </reaction>
</comment>
<keyword evidence="7" id="KW-0443">Lipid metabolism</keyword>
<sequence length="736" mass="79850">MMNSENFTIEIDGDGLALVTWDMPGRSMNVFTQEVMGEFDAMVDEMVADAAVKGVVITSGKTGSFTGGADLKMLSGMFESFEAKKRENHDEAIRELFDGAGRMSWIWRKLETCGKPFVAAINGTCMGGGFELALACHGRVAATSAKMGLPEVKVGIFPGAGGTQRVPRLTDTQSALQMLLKGSTLTADKAKGMKLIDAVVSQDDLVATAKEMLKSGLSAVKPWDQKDFKLPSGPVYSPQGAQVWPAVASLYRKETNDNYPGARAIVKCVYEGLLVPMDTALTIEQRYFTEVLQTTEAAMMIRSLFVSMQELNKGARRPKNVPASDLKTVGIVGAGFMGAGIAYVAAQGGLDVVLIDRDQEAADKGKAHSRKLMEGLVSKGRATKEQAEAVLAKITATPDYDALKNADLVVEAVFEDRDVKAEVTRKVAAVLRKDAIYASNTSTIPITSLAEAFEDQERFIGIHFFSPVDRMMLTEVILGEKTGDKALAVALDFVRAIRKTPIVVNDTRGFFANRCVLRYMSEAYDMLVEGVPPAMIENAAKFAGMPVGPLALNDETAVDLSLKIMKATMRDMGEDSVDPRHFKLVEQMNGDGRLGRKAGKGFYDYPAKPAKKSLWPGLKDMFEQQPADQIDFEELKQRFLATMALEAARTMEEGVVVDPREADVGSILGFGYAPYTGGTISYIDGMGTEAFVALCEKLAAKHGERFEPTPLLREMAKTGETFYGRFPPEGSKAEAA</sequence>
<proteinExistence type="inferred from homology"/>
<dbReference type="GO" id="GO:0004300">
    <property type="term" value="F:enoyl-CoA hydratase activity"/>
    <property type="evidence" value="ECO:0007669"/>
    <property type="project" value="TreeGrafter"/>
</dbReference>
<dbReference type="GO" id="GO:0070403">
    <property type="term" value="F:NAD+ binding"/>
    <property type="evidence" value="ECO:0007669"/>
    <property type="project" value="InterPro"/>
</dbReference>
<dbReference type="SUPFAM" id="SSF52096">
    <property type="entry name" value="ClpP/crotonase"/>
    <property type="match status" value="1"/>
</dbReference>
<dbReference type="InterPro" id="IPR001753">
    <property type="entry name" value="Enoyl-CoA_hydra/iso"/>
</dbReference>
<dbReference type="Pfam" id="PF02737">
    <property type="entry name" value="3HCDH_N"/>
    <property type="match status" value="1"/>
</dbReference>
<evidence type="ECO:0000256" key="2">
    <source>
        <dbReference type="ARBA" id="ARBA00007005"/>
    </source>
</evidence>
<evidence type="ECO:0000256" key="5">
    <source>
        <dbReference type="ARBA" id="ARBA00023002"/>
    </source>
</evidence>
<gene>
    <name evidence="13" type="ORF">SI859A1_00610</name>
</gene>
<dbReference type="AlphaFoldDB" id="Q1YKN3"/>
<feature type="domain" description="3-hydroxyacyl-CoA dehydrogenase C-terminal" evidence="11">
    <location>
        <begin position="509"/>
        <end position="605"/>
    </location>
</feature>
<dbReference type="Pfam" id="PF00378">
    <property type="entry name" value="ECH_1"/>
    <property type="match status" value="1"/>
</dbReference>
<evidence type="ECO:0000256" key="9">
    <source>
        <dbReference type="ARBA" id="ARBA00023268"/>
    </source>
</evidence>
<dbReference type="HOGENOM" id="CLU_009834_15_0_5"/>
<keyword evidence="5" id="KW-0560">Oxidoreductase</keyword>
<evidence type="ECO:0000313" key="13">
    <source>
        <dbReference type="EMBL" id="EAS50490.1"/>
    </source>
</evidence>
<dbReference type="Pfam" id="PF00725">
    <property type="entry name" value="3HCDH"/>
    <property type="match status" value="1"/>
</dbReference>
<protein>
    <submittedName>
        <fullName evidence="13">Putative 3-hydroxyacyl-CoA dehydrogenase</fullName>
    </submittedName>
</protein>
<accession>Q1YKN3</accession>
<dbReference type="InterPro" id="IPR036291">
    <property type="entry name" value="NAD(P)-bd_dom_sf"/>
</dbReference>
<dbReference type="Gene3D" id="3.40.50.720">
    <property type="entry name" value="NAD(P)-binding Rossmann-like Domain"/>
    <property type="match status" value="1"/>
</dbReference>
<dbReference type="EMBL" id="AAPJ01000002">
    <property type="protein sequence ID" value="EAS50490.1"/>
    <property type="molecule type" value="Genomic_DNA"/>
</dbReference>
<dbReference type="SUPFAM" id="SSF51735">
    <property type="entry name" value="NAD(P)-binding Rossmann-fold domains"/>
    <property type="match status" value="1"/>
</dbReference>
<dbReference type="PANTHER" id="PTHR43612:SF3">
    <property type="entry name" value="TRIFUNCTIONAL ENZYME SUBUNIT ALPHA, MITOCHONDRIAL"/>
    <property type="match status" value="1"/>
</dbReference>
<name>Q1YKN3_AURMS</name>
<keyword evidence="9" id="KW-0511">Multifunctional enzyme</keyword>
<dbReference type="InterPro" id="IPR006108">
    <property type="entry name" value="3HC_DH_C"/>
</dbReference>
<dbReference type="SUPFAM" id="SSF48179">
    <property type="entry name" value="6-phosphogluconate dehydrogenase C-terminal domain-like"/>
    <property type="match status" value="2"/>
</dbReference>
<dbReference type="FunFam" id="3.40.50.720:FF:000009">
    <property type="entry name" value="Fatty oxidation complex, alpha subunit"/>
    <property type="match status" value="1"/>
</dbReference>
<evidence type="ECO:0000256" key="8">
    <source>
        <dbReference type="ARBA" id="ARBA00023239"/>
    </source>
</evidence>
<keyword evidence="4" id="KW-0442">Lipid degradation</keyword>
<evidence type="ECO:0000256" key="1">
    <source>
        <dbReference type="ARBA" id="ARBA00005005"/>
    </source>
</evidence>
<keyword evidence="8" id="KW-0456">Lyase</keyword>
<evidence type="ECO:0000256" key="3">
    <source>
        <dbReference type="ARBA" id="ARBA00022832"/>
    </source>
</evidence>
<dbReference type="Proteomes" id="UP000000321">
    <property type="component" value="Unassembled WGS sequence"/>
</dbReference>
<dbReference type="InterPro" id="IPR008927">
    <property type="entry name" value="6-PGluconate_DH-like_C_sf"/>
</dbReference>
<keyword evidence="6" id="KW-0520">NAD</keyword>
<evidence type="ECO:0000259" key="11">
    <source>
        <dbReference type="Pfam" id="PF00725"/>
    </source>
</evidence>
<keyword evidence="14" id="KW-1185">Reference proteome</keyword>
<dbReference type="GO" id="GO:0006635">
    <property type="term" value="P:fatty acid beta-oxidation"/>
    <property type="evidence" value="ECO:0007669"/>
    <property type="project" value="UniProtKB-UniPathway"/>
</dbReference>
<dbReference type="InterPro" id="IPR006176">
    <property type="entry name" value="3-OHacyl-CoA_DH_NAD-bd"/>
</dbReference>
<dbReference type="Gene3D" id="3.90.226.10">
    <property type="entry name" value="2-enoyl-CoA Hydratase, Chain A, domain 1"/>
    <property type="match status" value="1"/>
</dbReference>
<feature type="domain" description="3-hydroxyacyl-CoA dehydrogenase NAD binding" evidence="12">
    <location>
        <begin position="328"/>
        <end position="507"/>
    </location>
</feature>
<evidence type="ECO:0000256" key="6">
    <source>
        <dbReference type="ARBA" id="ARBA00023027"/>
    </source>
</evidence>
<dbReference type="InterPro" id="IPR050136">
    <property type="entry name" value="FA_oxidation_alpha_subunit"/>
</dbReference>
<comment type="similarity">
    <text evidence="2">In the central section; belongs to the 3-hydroxyacyl-CoA dehydrogenase family.</text>
</comment>
<dbReference type="InterPro" id="IPR029045">
    <property type="entry name" value="ClpP/crotonase-like_dom_sf"/>
</dbReference>
<organism evidence="13 14">
    <name type="scientific">Aurantimonas manganoxydans (strain ATCC BAA-1229 / DSM 21871 / SI85-9A1)</name>
    <dbReference type="NCBI Taxonomy" id="287752"/>
    <lineage>
        <taxon>Bacteria</taxon>
        <taxon>Pseudomonadati</taxon>
        <taxon>Pseudomonadota</taxon>
        <taxon>Alphaproteobacteria</taxon>
        <taxon>Hyphomicrobiales</taxon>
        <taxon>Aurantimonadaceae</taxon>
        <taxon>Aurantimonas</taxon>
    </lineage>
</organism>
<dbReference type="PANTHER" id="PTHR43612">
    <property type="entry name" value="TRIFUNCTIONAL ENZYME SUBUNIT ALPHA"/>
    <property type="match status" value="1"/>
</dbReference>
<keyword evidence="3" id="KW-0276">Fatty acid metabolism</keyword>
<evidence type="ECO:0000256" key="7">
    <source>
        <dbReference type="ARBA" id="ARBA00023098"/>
    </source>
</evidence>
<evidence type="ECO:0000313" key="14">
    <source>
        <dbReference type="Proteomes" id="UP000000321"/>
    </source>
</evidence>
<dbReference type="Gene3D" id="1.10.1040.50">
    <property type="match status" value="1"/>
</dbReference>
<dbReference type="BioCyc" id="AURANTIMONAS:SI859A1_00610-MONOMER"/>
<evidence type="ECO:0000259" key="12">
    <source>
        <dbReference type="Pfam" id="PF02737"/>
    </source>
</evidence>
<reference evidence="13 14" key="1">
    <citation type="journal article" date="2008" name="Appl. Environ. Microbiol.">
        <title>Genomic insights into Mn(II) oxidation by the marine alphaproteobacterium Aurantimonas sp. strain SI85-9A1.</title>
        <authorList>
            <person name="Dick G.J."/>
            <person name="Podell S."/>
            <person name="Johnson H.A."/>
            <person name="Rivera-Espinoza Y."/>
            <person name="Bernier-Latmani R."/>
            <person name="McCarthy J.K."/>
            <person name="Torpey J.W."/>
            <person name="Clement B.G."/>
            <person name="Gaasterland T."/>
            <person name="Tebo B.M."/>
        </authorList>
    </citation>
    <scope>NUCLEOTIDE SEQUENCE [LARGE SCALE GENOMIC DNA]</scope>
    <source>
        <strain evidence="13 14">SI85-9A1</strain>
    </source>
</reference>
<evidence type="ECO:0000256" key="10">
    <source>
        <dbReference type="ARBA" id="ARBA00049556"/>
    </source>
</evidence>
<comment type="caution">
    <text evidence="13">The sequence shown here is derived from an EMBL/GenBank/DDBJ whole genome shotgun (WGS) entry which is preliminary data.</text>
</comment>
<dbReference type="GO" id="GO:0016509">
    <property type="term" value="F:long-chain (3S)-3-hydroxyacyl-CoA dehydrogenase (NAD+) activity"/>
    <property type="evidence" value="ECO:0007669"/>
    <property type="project" value="TreeGrafter"/>
</dbReference>
<dbReference type="UniPathway" id="UPA00659"/>
<comment type="pathway">
    <text evidence="1">Lipid metabolism; fatty acid beta-oxidation.</text>
</comment>
<dbReference type="CDD" id="cd06558">
    <property type="entry name" value="crotonase-like"/>
    <property type="match status" value="1"/>
</dbReference>
<evidence type="ECO:0000256" key="4">
    <source>
        <dbReference type="ARBA" id="ARBA00022963"/>
    </source>
</evidence>